<dbReference type="SUPFAM" id="SSF52540">
    <property type="entry name" value="P-loop containing nucleoside triphosphate hydrolases"/>
    <property type="match status" value="2"/>
</dbReference>
<evidence type="ECO:0000313" key="4">
    <source>
        <dbReference type="EMBL" id="MBC8589419.1"/>
    </source>
</evidence>
<dbReference type="GO" id="GO:0006302">
    <property type="term" value="P:double-strand break repair"/>
    <property type="evidence" value="ECO:0007669"/>
    <property type="project" value="InterPro"/>
</dbReference>
<keyword evidence="2" id="KW-0472">Membrane</keyword>
<feature type="domain" description="YhaN AAA" evidence="3">
    <location>
        <begin position="1"/>
        <end position="60"/>
    </location>
</feature>
<keyword evidence="1" id="KW-0175">Coiled coil</keyword>
<feature type="coiled-coil region" evidence="1">
    <location>
        <begin position="211"/>
        <end position="333"/>
    </location>
</feature>
<feature type="coiled-coil region" evidence="1">
    <location>
        <begin position="484"/>
        <end position="535"/>
    </location>
</feature>
<keyword evidence="5" id="KW-1185">Reference proteome</keyword>
<name>A0A926F011_9FIRM</name>
<keyword evidence="2" id="KW-1133">Transmembrane helix</keyword>
<dbReference type="Proteomes" id="UP000601171">
    <property type="component" value="Unassembled WGS sequence"/>
</dbReference>
<dbReference type="RefSeq" id="WP_262430886.1">
    <property type="nucleotide sequence ID" value="NZ_JACRTG010000034.1"/>
</dbReference>
<evidence type="ECO:0000259" key="3">
    <source>
        <dbReference type="Pfam" id="PF13514"/>
    </source>
</evidence>
<dbReference type="AlphaFoldDB" id="A0A926F011"/>
<dbReference type="Gene3D" id="3.40.50.300">
    <property type="entry name" value="P-loop containing nucleotide triphosphate hydrolases"/>
    <property type="match status" value="2"/>
</dbReference>
<dbReference type="PANTHER" id="PTHR41259:SF1">
    <property type="entry name" value="DOUBLE-STRAND BREAK REPAIR RAD50 ATPASE, PUTATIVE-RELATED"/>
    <property type="match status" value="1"/>
</dbReference>
<feature type="transmembrane region" description="Helical" evidence="2">
    <location>
        <begin position="388"/>
        <end position="405"/>
    </location>
</feature>
<protein>
    <submittedName>
        <fullName evidence="4">AAA family ATPase</fullName>
    </submittedName>
</protein>
<dbReference type="PANTHER" id="PTHR41259">
    <property type="entry name" value="DOUBLE-STRAND BREAK REPAIR RAD50 ATPASE, PUTATIVE-RELATED"/>
    <property type="match status" value="1"/>
</dbReference>
<accession>A0A926F011</accession>
<keyword evidence="2" id="KW-0812">Transmembrane</keyword>
<evidence type="ECO:0000256" key="2">
    <source>
        <dbReference type="SAM" id="Phobius"/>
    </source>
</evidence>
<dbReference type="GO" id="GO:0016887">
    <property type="term" value="F:ATP hydrolysis activity"/>
    <property type="evidence" value="ECO:0007669"/>
    <property type="project" value="InterPro"/>
</dbReference>
<dbReference type="InterPro" id="IPR027417">
    <property type="entry name" value="P-loop_NTPase"/>
</dbReference>
<dbReference type="Pfam" id="PF13514">
    <property type="entry name" value="AAA_27"/>
    <property type="match status" value="1"/>
</dbReference>
<dbReference type="EMBL" id="JACRTG010000034">
    <property type="protein sequence ID" value="MBC8589419.1"/>
    <property type="molecule type" value="Genomic_DNA"/>
</dbReference>
<organism evidence="4 5">
    <name type="scientific">Paratissierella segnis</name>
    <dbReference type="NCBI Taxonomy" id="2763679"/>
    <lineage>
        <taxon>Bacteria</taxon>
        <taxon>Bacillati</taxon>
        <taxon>Bacillota</taxon>
        <taxon>Tissierellia</taxon>
        <taxon>Tissierellales</taxon>
        <taxon>Tissierellaceae</taxon>
        <taxon>Paratissierella</taxon>
    </lineage>
</organism>
<feature type="transmembrane region" description="Helical" evidence="2">
    <location>
        <begin position="411"/>
        <end position="428"/>
    </location>
</feature>
<evidence type="ECO:0000313" key="5">
    <source>
        <dbReference type="Proteomes" id="UP000601171"/>
    </source>
</evidence>
<comment type="caution">
    <text evidence="4">The sequence shown here is derived from an EMBL/GenBank/DDBJ whole genome shotgun (WGS) entry which is preliminary data.</text>
</comment>
<proteinExistence type="predicted"/>
<reference evidence="4" key="1">
    <citation type="submission" date="2020-08" db="EMBL/GenBank/DDBJ databases">
        <title>Genome public.</title>
        <authorList>
            <person name="Liu C."/>
            <person name="Sun Q."/>
        </authorList>
    </citation>
    <scope>NUCLEOTIDE SEQUENCE</scope>
    <source>
        <strain evidence="4">BX21</strain>
    </source>
</reference>
<sequence>MIINELNLIGFGKFEDKQLKFKDGINIIYGENESGKTTIHSFIDGMFYGFLKPNSKTVRYTDELKKYQPWNSKRYAGVMIFSHDGTLYRIEREFNKRNANARVLVENTAEDITQEIDNGEKSKKLQPGLHFFGFNNAVYSNTISTRQLCTKTEDELAEELRDKLVNVSTSLDENISVDNALKELDNRLKSIGSLRAPTSIYCKTNNELIDMENEKEEILGLKDEYYNLLDQSEELNKELHNLEKKLDKERLLLRQVEYREMKNTYAEALRLNEKLDDLKTQLDDLDKFKDYSESDYDNCALIERKIEVKESRIDEINKKIMELEENLSESSDIGLQSIYKDMEEIKKDYLAFEGLEEGKNKLFLSQDSSGLEFLKRDLDSTKAEKNKYIFGGISIFIIYILLIYLSKVYGYSVVLPQLLVPMVILLVWKTKKIDKSVGKIEEKIRETAINGENRERKIIQIGEEEKIILDKYKLNSKFELRDLYERSQRENYRVEQKYESQEELKNKLNIEVNKKNDLQSEKEDLLNSLNELLLKYGVNTTSEIREGLNKKIKLDEIQIKFYNKKELFNKVLGDYTLEKLENDLNINKEYENDEIISEDIQSKNSIKDSIENLTQSISDTKLDKKGIDEKISLINPKISRLVEIEEEMERCKNILEEFDNKKNAIELAKSTIEELSKDIHNQFAPHINEKVGSMINKITNGKYSAVKIDNKLNISVVDPQIGEVVDIENLSGGTIDQLYFSLRFGIINSMTEDKLPLILDDCFIQYDNNRLNNILNLLIDIKDTRQVILFSCHNREMEALNNLNINYNLITLS</sequence>
<evidence type="ECO:0000256" key="1">
    <source>
        <dbReference type="SAM" id="Coils"/>
    </source>
</evidence>
<dbReference type="InterPro" id="IPR038734">
    <property type="entry name" value="YhaN_AAA"/>
</dbReference>
<gene>
    <name evidence="4" type="ORF">H8707_14480</name>
</gene>
<feature type="coiled-coil region" evidence="1">
    <location>
        <begin position="641"/>
        <end position="678"/>
    </location>
</feature>